<evidence type="ECO:0000256" key="3">
    <source>
        <dbReference type="ARBA" id="ARBA00010072"/>
    </source>
</evidence>
<dbReference type="GO" id="GO:0043190">
    <property type="term" value="C:ATP-binding cassette (ABC) transporter complex"/>
    <property type="evidence" value="ECO:0007669"/>
    <property type="project" value="InterPro"/>
</dbReference>
<dbReference type="RefSeq" id="WP_109572107.1">
    <property type="nucleotide sequence ID" value="NZ_UHJL01000001.1"/>
</dbReference>
<dbReference type="InterPro" id="IPR018313">
    <property type="entry name" value="SBP_3_CS"/>
</dbReference>
<dbReference type="Gene3D" id="1.10.3720.10">
    <property type="entry name" value="MetI-like"/>
    <property type="match status" value="1"/>
</dbReference>
<dbReference type="GO" id="GO:0006865">
    <property type="term" value="P:amino acid transport"/>
    <property type="evidence" value="ECO:0007669"/>
    <property type="project" value="UniProtKB-KW"/>
</dbReference>
<protein>
    <recommendedName>
        <fullName evidence="5">Putative glutamine transport system permease protein GlnP</fullName>
    </recommendedName>
</protein>
<dbReference type="PROSITE" id="PS01039">
    <property type="entry name" value="SBP_BACTERIAL_3"/>
    <property type="match status" value="1"/>
</dbReference>
<feature type="transmembrane region" description="Helical" evidence="13">
    <location>
        <begin position="364"/>
        <end position="383"/>
    </location>
</feature>
<feature type="signal peptide" evidence="14">
    <location>
        <begin position="1"/>
        <end position="19"/>
    </location>
</feature>
<keyword evidence="10" id="KW-0029">Amino-acid transport</keyword>
<dbReference type="Pfam" id="PF00497">
    <property type="entry name" value="SBP_bac_3"/>
    <property type="match status" value="2"/>
</dbReference>
<comment type="subcellular location">
    <subcellularLocation>
        <location evidence="2">Cell inner membrane</location>
        <topology evidence="2">Multi-pass membrane protein</topology>
    </subcellularLocation>
</comment>
<reference evidence="16 17" key="1">
    <citation type="submission" date="2017-08" db="EMBL/GenBank/DDBJ databases">
        <authorList>
            <person name="de Groot N.N."/>
        </authorList>
    </citation>
    <scope>NUCLEOTIDE SEQUENCE [LARGE SCALE GENOMIC DNA]</scope>
    <source>
        <strain evidence="16 17">HM2</strain>
    </source>
</reference>
<feature type="transmembrane region" description="Helical" evidence="13">
    <location>
        <begin position="337"/>
        <end position="358"/>
    </location>
</feature>
<keyword evidence="9 14" id="KW-0732">Signal</keyword>
<evidence type="ECO:0000259" key="15">
    <source>
        <dbReference type="PROSITE" id="PS50928"/>
    </source>
</evidence>
<organism evidence="16 17">
    <name type="scientific">Fibrobacter succinogenes</name>
    <name type="common">Bacteroides succinogenes</name>
    <dbReference type="NCBI Taxonomy" id="833"/>
    <lineage>
        <taxon>Bacteria</taxon>
        <taxon>Pseudomonadati</taxon>
        <taxon>Fibrobacterota</taxon>
        <taxon>Fibrobacteria</taxon>
        <taxon>Fibrobacterales</taxon>
        <taxon>Fibrobacteraceae</taxon>
        <taxon>Fibrobacter</taxon>
    </lineage>
</organism>
<evidence type="ECO:0000256" key="12">
    <source>
        <dbReference type="ARBA" id="ARBA00023136"/>
    </source>
</evidence>
<evidence type="ECO:0000256" key="2">
    <source>
        <dbReference type="ARBA" id="ARBA00004429"/>
    </source>
</evidence>
<dbReference type="PROSITE" id="PS51257">
    <property type="entry name" value="PROKAR_LIPOPROTEIN"/>
    <property type="match status" value="1"/>
</dbReference>
<evidence type="ECO:0000256" key="11">
    <source>
        <dbReference type="ARBA" id="ARBA00022989"/>
    </source>
</evidence>
<evidence type="ECO:0000256" key="4">
    <source>
        <dbReference type="ARBA" id="ARBA00010333"/>
    </source>
</evidence>
<dbReference type="NCBIfam" id="TIGR01726">
    <property type="entry name" value="HEQRo_perm_3TM"/>
    <property type="match status" value="1"/>
</dbReference>
<evidence type="ECO:0000256" key="6">
    <source>
        <dbReference type="ARBA" id="ARBA00022448"/>
    </source>
</evidence>
<dbReference type="InterPro" id="IPR043429">
    <property type="entry name" value="ArtM/GltK/GlnP/TcyL/YhdX-like"/>
</dbReference>
<evidence type="ECO:0000313" key="17">
    <source>
        <dbReference type="Proteomes" id="UP000255423"/>
    </source>
</evidence>
<dbReference type="SUPFAM" id="SSF161098">
    <property type="entry name" value="MetI-like"/>
    <property type="match status" value="1"/>
</dbReference>
<dbReference type="InterPro" id="IPR000515">
    <property type="entry name" value="MetI-like"/>
</dbReference>
<dbReference type="InterPro" id="IPR035906">
    <property type="entry name" value="MetI-like_sf"/>
</dbReference>
<evidence type="ECO:0000256" key="7">
    <source>
        <dbReference type="ARBA" id="ARBA00022475"/>
    </source>
</evidence>
<dbReference type="SMART" id="SM00062">
    <property type="entry name" value="PBPb"/>
    <property type="match status" value="1"/>
</dbReference>
<evidence type="ECO:0000256" key="1">
    <source>
        <dbReference type="ARBA" id="ARBA00003159"/>
    </source>
</evidence>
<feature type="domain" description="ABC transmembrane type-1" evidence="15">
    <location>
        <begin position="294"/>
        <end position="487"/>
    </location>
</feature>
<dbReference type="CDD" id="cd06261">
    <property type="entry name" value="TM_PBP2"/>
    <property type="match status" value="1"/>
</dbReference>
<dbReference type="InterPro" id="IPR001638">
    <property type="entry name" value="Solute-binding_3/MltF_N"/>
</dbReference>
<evidence type="ECO:0000256" key="13">
    <source>
        <dbReference type="SAM" id="Phobius"/>
    </source>
</evidence>
<keyword evidence="6" id="KW-0813">Transport</keyword>
<dbReference type="SUPFAM" id="SSF53850">
    <property type="entry name" value="Periplasmic binding protein-like II"/>
    <property type="match status" value="2"/>
</dbReference>
<comment type="function">
    <text evidence="1">Part of the binding-protein-dependent transport system for glutamine; probably responsible for the translocation of the substrate across the membrane.</text>
</comment>
<dbReference type="CDD" id="cd13530">
    <property type="entry name" value="PBP2_peptides_like"/>
    <property type="match status" value="1"/>
</dbReference>
<dbReference type="FunFam" id="1.10.3720.10:FF:000033">
    <property type="entry name" value="Polar amino acid ABC transporter permease"/>
    <property type="match status" value="1"/>
</dbReference>
<evidence type="ECO:0000256" key="9">
    <source>
        <dbReference type="ARBA" id="ARBA00022729"/>
    </source>
</evidence>
<keyword evidence="11 13" id="KW-1133">Transmembrane helix</keyword>
<dbReference type="EMBL" id="UHJL01000001">
    <property type="protein sequence ID" value="SUQ19485.1"/>
    <property type="molecule type" value="Genomic_DNA"/>
</dbReference>
<evidence type="ECO:0000313" key="16">
    <source>
        <dbReference type="EMBL" id="SUQ19485.1"/>
    </source>
</evidence>
<comment type="similarity">
    <text evidence="3">Belongs to the binding-protein-dependent transport system permease family. HisMQ subfamily.</text>
</comment>
<sequence length="498" mass="55451">MIRKLYLTLFIALFSLALTSCQSEKQTVIPNRVHSISDLGHKKVGVQIGNTADIYASDFGGDTAKIDVERYTKLADAVQALLQGKIDAVMSDDQPAKAFVLQNPSLRILEEVFVEEMYAGVVAKGNEALLDSVNQALEAMKKDGVYDSLFNTYIYRSGNYHYQKKVTEGPKLVVSTNAQFPPYEYYENTKIVGLDIEIVNYIADYLNRTVEIQDIEFDAIINAVASGKADVGFSGFTVTEERKKSINFTTPYTLSKVVVIVRGDQAVESEESFGDHVYKNFVKDSRWKFIVEGLRNTLVISFFAALLGIMIGFVIAQIRTSNEFNGRFKVLNWFAKAYLAVIRGTPMMIQLLIIYYIVFSSVNINKILVAIVAFGINSGAYVSEIIRSGIKGVDPGQIEAGRSLGLKFRTVLYYIVYPQAFKNSLPALTNEFISLIKETSICGYIGLTDLTRGGDIIRSMTYEAMLPLLAVATIYFIIVAGLSTCVAKLEKRLKKNER</sequence>
<dbReference type="Gene3D" id="3.40.190.10">
    <property type="entry name" value="Periplasmic binding protein-like II"/>
    <property type="match status" value="4"/>
</dbReference>
<accession>A0A380RW20</accession>
<feature type="transmembrane region" description="Helical" evidence="13">
    <location>
        <begin position="468"/>
        <end position="489"/>
    </location>
</feature>
<dbReference type="PANTHER" id="PTHR30614:SF20">
    <property type="entry name" value="GLUTAMINE TRANSPORT SYSTEM PERMEASE PROTEIN GLNP"/>
    <property type="match status" value="1"/>
</dbReference>
<dbReference type="AlphaFoldDB" id="A0A380RW20"/>
<feature type="chain" id="PRO_5017061433" description="Putative glutamine transport system permease protein GlnP" evidence="14">
    <location>
        <begin position="20"/>
        <end position="498"/>
    </location>
</feature>
<dbReference type="PROSITE" id="PS50928">
    <property type="entry name" value="ABC_TM1"/>
    <property type="match status" value="1"/>
</dbReference>
<dbReference type="PANTHER" id="PTHR30614">
    <property type="entry name" value="MEMBRANE COMPONENT OF AMINO ACID ABC TRANSPORTER"/>
    <property type="match status" value="1"/>
</dbReference>
<evidence type="ECO:0000256" key="5">
    <source>
        <dbReference type="ARBA" id="ARBA00016506"/>
    </source>
</evidence>
<comment type="similarity">
    <text evidence="4">Belongs to the bacterial solute-binding protein 3 family.</text>
</comment>
<evidence type="ECO:0000256" key="8">
    <source>
        <dbReference type="ARBA" id="ARBA00022692"/>
    </source>
</evidence>
<name>A0A380RW20_FIBSU</name>
<feature type="transmembrane region" description="Helical" evidence="13">
    <location>
        <begin position="298"/>
        <end position="316"/>
    </location>
</feature>
<evidence type="ECO:0000256" key="10">
    <source>
        <dbReference type="ARBA" id="ARBA00022970"/>
    </source>
</evidence>
<dbReference type="InterPro" id="IPR010065">
    <property type="entry name" value="AA_ABC_transptr_permease_3TM"/>
</dbReference>
<dbReference type="Proteomes" id="UP000255423">
    <property type="component" value="Unassembled WGS sequence"/>
</dbReference>
<proteinExistence type="inferred from homology"/>
<evidence type="ECO:0000256" key="14">
    <source>
        <dbReference type="SAM" id="SignalP"/>
    </source>
</evidence>
<gene>
    <name evidence="16" type="ORF">SAMN05661053_0720</name>
</gene>
<dbReference type="GO" id="GO:0022857">
    <property type="term" value="F:transmembrane transporter activity"/>
    <property type="evidence" value="ECO:0007669"/>
    <property type="project" value="InterPro"/>
</dbReference>
<keyword evidence="12 13" id="KW-0472">Membrane</keyword>
<keyword evidence="8 13" id="KW-0812">Transmembrane</keyword>
<keyword evidence="7" id="KW-1003">Cell membrane</keyword>